<dbReference type="PANTHER" id="PTHR31756">
    <property type="entry name" value="PYRUVATE, PHOSPHATE DIKINASE REGULATORY PROTEIN 1, CHLOROPLASTIC"/>
    <property type="match status" value="1"/>
</dbReference>
<dbReference type="GO" id="GO:0004674">
    <property type="term" value="F:protein serine/threonine kinase activity"/>
    <property type="evidence" value="ECO:0007669"/>
    <property type="project" value="UniProtKB-UniRule"/>
</dbReference>
<dbReference type="HAMAP" id="MF_00921">
    <property type="entry name" value="PDRP"/>
    <property type="match status" value="1"/>
</dbReference>
<dbReference type="EC" id="2.7.11.32" evidence="5"/>
<dbReference type="EMBL" id="CP002461">
    <property type="protein sequence ID" value="AEN99196.1"/>
    <property type="molecule type" value="Genomic_DNA"/>
</dbReference>
<dbReference type="GO" id="GO:0043531">
    <property type="term" value="F:ADP binding"/>
    <property type="evidence" value="ECO:0007669"/>
    <property type="project" value="UniProtKB-UniRule"/>
</dbReference>
<keyword evidence="3 5" id="KW-0547">Nucleotide-binding</keyword>
<dbReference type="GO" id="GO:0005524">
    <property type="term" value="F:ATP binding"/>
    <property type="evidence" value="ECO:0007669"/>
    <property type="project" value="InterPro"/>
</dbReference>
<keyword evidence="4 5" id="KW-0418">Kinase</keyword>
<dbReference type="EC" id="2.7.4.27" evidence="5"/>
<evidence type="ECO:0000256" key="4">
    <source>
        <dbReference type="ARBA" id="ARBA00022777"/>
    </source>
</evidence>
<evidence type="ECO:0000313" key="7">
    <source>
        <dbReference type="Proteomes" id="UP000001285"/>
    </source>
</evidence>
<evidence type="ECO:0000313" key="6">
    <source>
        <dbReference type="EMBL" id="AEN99196.1"/>
    </source>
</evidence>
<dbReference type="GO" id="GO:0016776">
    <property type="term" value="F:phosphotransferase activity, phosphate group as acceptor"/>
    <property type="evidence" value="ECO:0007669"/>
    <property type="project" value="UniProtKB-UniRule"/>
</dbReference>
<dbReference type="HOGENOM" id="CLU_046206_2_1_9"/>
<feature type="binding site" evidence="5">
    <location>
        <begin position="170"/>
        <end position="177"/>
    </location>
    <ligand>
        <name>ADP</name>
        <dbReference type="ChEBI" id="CHEBI:456216"/>
    </ligand>
</feature>
<sequence length="291" mass="32653">MFKNFKQSIIRIKIKHKELFMKTIYNVFVISDSSGQTGTAIAKTAAAQFPEARANISQYPFIRTKSILSGILKLAKENDAIIFHTLVNPELSDMVGLFSRQNKLYSFDCIQKPINIISHRLNESSAEVPGLVHNLNAEYFKRIASIEFTVANDDGRNPSGLTKADIVILGVSRTSKTPLSLYLANESYKVANLPIGPDLQLPKEIWKVDPKKIFGLTNSVTKLKQIRSQRMKEYGLDGDTPYSNSDNIKKELDYAKNLYHKIGCLSINVVNKSIEETATIITESLPKRTIL</sequence>
<organism evidence="6 7">
    <name type="scientific">Fructilactobacillus sanfranciscensis (strain TMW 1.1304)</name>
    <name type="common">Lactobacillus sanfranciscensis</name>
    <dbReference type="NCBI Taxonomy" id="714313"/>
    <lineage>
        <taxon>Bacteria</taxon>
        <taxon>Bacillati</taxon>
        <taxon>Bacillota</taxon>
        <taxon>Bacilli</taxon>
        <taxon>Lactobacillales</taxon>
        <taxon>Lactobacillaceae</taxon>
        <taxon>Fructilactobacillus</taxon>
    </lineage>
</organism>
<evidence type="ECO:0000256" key="2">
    <source>
        <dbReference type="ARBA" id="ARBA00022679"/>
    </source>
</evidence>
<comment type="function">
    <text evidence="5">Bifunctional serine/threonine kinase and phosphorylase involved in the regulation of the pyruvate, phosphate dikinase (PPDK) by catalyzing its phosphorylation/dephosphorylation.</text>
</comment>
<dbReference type="AlphaFoldDB" id="G2KU87"/>
<name>G2KU87_FRUST</name>
<dbReference type="KEGG" id="lsn:LSA_07830"/>
<dbReference type="InterPro" id="IPR026565">
    <property type="entry name" value="PPDK_reg"/>
</dbReference>
<keyword evidence="2 5" id="KW-0808">Transferase</keyword>
<accession>G2KU87</accession>
<comment type="catalytic activity">
    <reaction evidence="5">
        <text>N(tele)-phospho-L-histidyl/L-threonyl-[pyruvate, phosphate dikinase] + ADP = N(tele)-phospho-L-histidyl/O-phospho-L-threonyl-[pyruvate, phosphate dikinase] + AMP + H(+)</text>
        <dbReference type="Rhea" id="RHEA:43692"/>
        <dbReference type="Rhea" id="RHEA-COMP:10650"/>
        <dbReference type="Rhea" id="RHEA-COMP:10651"/>
        <dbReference type="ChEBI" id="CHEBI:15378"/>
        <dbReference type="ChEBI" id="CHEBI:30013"/>
        <dbReference type="ChEBI" id="CHEBI:61977"/>
        <dbReference type="ChEBI" id="CHEBI:83586"/>
        <dbReference type="ChEBI" id="CHEBI:456215"/>
        <dbReference type="ChEBI" id="CHEBI:456216"/>
        <dbReference type="EC" id="2.7.11.32"/>
    </reaction>
</comment>
<keyword evidence="1 5" id="KW-0723">Serine/threonine-protein kinase</keyword>
<dbReference type="PANTHER" id="PTHR31756:SF3">
    <property type="entry name" value="PYRUVATE, PHOSPHATE DIKINASE REGULATORY PROTEIN 1, CHLOROPLASTIC"/>
    <property type="match status" value="1"/>
</dbReference>
<comment type="catalytic activity">
    <reaction evidence="5">
        <text>N(tele)-phospho-L-histidyl/O-phospho-L-threonyl-[pyruvate, phosphate dikinase] + phosphate + H(+) = N(tele)-phospho-L-histidyl/L-threonyl-[pyruvate, phosphate dikinase] + diphosphate</text>
        <dbReference type="Rhea" id="RHEA:43696"/>
        <dbReference type="Rhea" id="RHEA-COMP:10650"/>
        <dbReference type="Rhea" id="RHEA-COMP:10651"/>
        <dbReference type="ChEBI" id="CHEBI:15378"/>
        <dbReference type="ChEBI" id="CHEBI:30013"/>
        <dbReference type="ChEBI" id="CHEBI:33019"/>
        <dbReference type="ChEBI" id="CHEBI:43474"/>
        <dbReference type="ChEBI" id="CHEBI:61977"/>
        <dbReference type="ChEBI" id="CHEBI:83586"/>
        <dbReference type="EC" id="2.7.4.27"/>
    </reaction>
</comment>
<protein>
    <recommendedName>
        <fullName evidence="5">Putative pyruvate, phosphate dikinase regulatory protein</fullName>
        <shortName evidence="5">PPDK regulatory protein</shortName>
        <ecNumber evidence="5">2.7.11.32</ecNumber>
        <ecNumber evidence="5">2.7.4.27</ecNumber>
    </recommendedName>
</protein>
<reference evidence="6 7" key="1">
    <citation type="journal article" date="2011" name="Microb. Cell Fact.">
        <title>Genomic analysis reveals Lactobacillus sanfranciscensis as stable element in traditional sourdoughs.</title>
        <authorList>
            <person name="Vogel R.F."/>
            <person name="Pavlovic M."/>
            <person name="Ehrmann M.A."/>
            <person name="Wiezer A."/>
            <person name="Liesegang H."/>
            <person name="Offschanka S."/>
            <person name="Voget S."/>
            <person name="Angelov A."/>
            <person name="Bocker G."/>
            <person name="Liebl W."/>
        </authorList>
    </citation>
    <scope>NUCLEOTIDE SEQUENCE [LARGE SCALE GENOMIC DNA]</scope>
    <source>
        <strain evidence="6 7">TMW 1.1304</strain>
    </source>
</reference>
<keyword evidence="7" id="KW-1185">Reference proteome</keyword>
<evidence type="ECO:0000256" key="5">
    <source>
        <dbReference type="HAMAP-Rule" id="MF_00921"/>
    </source>
</evidence>
<evidence type="ECO:0000256" key="3">
    <source>
        <dbReference type="ARBA" id="ARBA00022741"/>
    </source>
</evidence>
<dbReference type="STRING" id="714313.LSA_07830"/>
<proteinExistence type="inferred from homology"/>
<dbReference type="InterPro" id="IPR005177">
    <property type="entry name" value="Kinase-pyrophosphorylase"/>
</dbReference>
<dbReference type="Proteomes" id="UP000001285">
    <property type="component" value="Chromosome"/>
</dbReference>
<evidence type="ECO:0000256" key="1">
    <source>
        <dbReference type="ARBA" id="ARBA00022527"/>
    </source>
</evidence>
<gene>
    <name evidence="6" type="ordered locus">LSA_07830</name>
</gene>
<comment type="similarity">
    <text evidence="5">Belongs to the pyruvate, phosphate/water dikinase regulatory protein family. PDRP subfamily.</text>
</comment>
<dbReference type="Pfam" id="PF03618">
    <property type="entry name" value="Kinase-PPPase"/>
    <property type="match status" value="1"/>
</dbReference>
<dbReference type="eggNOG" id="COG1806">
    <property type="taxonomic scope" value="Bacteria"/>
</dbReference>
<dbReference type="NCBIfam" id="NF003742">
    <property type="entry name" value="PRK05339.1"/>
    <property type="match status" value="1"/>
</dbReference>